<proteinExistence type="predicted"/>
<evidence type="ECO:0000313" key="3">
    <source>
        <dbReference type="EMBL" id="CAI9094479.1"/>
    </source>
</evidence>
<evidence type="ECO:0000256" key="1">
    <source>
        <dbReference type="SAM" id="SignalP"/>
    </source>
</evidence>
<feature type="domain" description="Expansin-like EG45" evidence="2">
    <location>
        <begin position="45"/>
        <end position="147"/>
    </location>
</feature>
<reference evidence="3" key="1">
    <citation type="submission" date="2023-03" db="EMBL/GenBank/DDBJ databases">
        <authorList>
            <person name="Julca I."/>
        </authorList>
    </citation>
    <scope>NUCLEOTIDE SEQUENCE</scope>
</reference>
<feature type="chain" id="PRO_5043550151" evidence="1">
    <location>
        <begin position="32"/>
        <end position="147"/>
    </location>
</feature>
<gene>
    <name evidence="3" type="ORF">OLC1_LOCUS5636</name>
</gene>
<keyword evidence="4" id="KW-1185">Reference proteome</keyword>
<dbReference type="InterPro" id="IPR036908">
    <property type="entry name" value="RlpA-like_sf"/>
</dbReference>
<sequence length="147" mass="15607">MSTPQPQRLRLLHLFILGILSFALLFHPSRADIGTASLYNPPYSPTACFGGDRSQFPASNLFAAAGEKVWDNGAACGRQYLLKCINSAVAGACVQGQPQIQVIVVDRALTSVSKPSRAGTNLVLSNTAYAAVANPSAPFINIDFIQV</sequence>
<dbReference type="SUPFAM" id="SSF50685">
    <property type="entry name" value="Barwin-like endoglucanases"/>
    <property type="match status" value="1"/>
</dbReference>
<dbReference type="CDD" id="cd22269">
    <property type="entry name" value="DPBB_EG45-like"/>
    <property type="match status" value="1"/>
</dbReference>
<dbReference type="PANTHER" id="PTHR47480:SF1">
    <property type="entry name" value="EG45-LIKE DOMAIN CONTAINING PROTEIN 1"/>
    <property type="match status" value="1"/>
</dbReference>
<organism evidence="3 4">
    <name type="scientific">Oldenlandia corymbosa var. corymbosa</name>
    <dbReference type="NCBI Taxonomy" id="529605"/>
    <lineage>
        <taxon>Eukaryota</taxon>
        <taxon>Viridiplantae</taxon>
        <taxon>Streptophyta</taxon>
        <taxon>Embryophyta</taxon>
        <taxon>Tracheophyta</taxon>
        <taxon>Spermatophyta</taxon>
        <taxon>Magnoliopsida</taxon>
        <taxon>eudicotyledons</taxon>
        <taxon>Gunneridae</taxon>
        <taxon>Pentapetalae</taxon>
        <taxon>asterids</taxon>
        <taxon>lamiids</taxon>
        <taxon>Gentianales</taxon>
        <taxon>Rubiaceae</taxon>
        <taxon>Rubioideae</taxon>
        <taxon>Spermacoceae</taxon>
        <taxon>Hedyotis-Oldenlandia complex</taxon>
        <taxon>Oldenlandia</taxon>
    </lineage>
</organism>
<protein>
    <submittedName>
        <fullName evidence="3">OLC1v1030229C1</fullName>
    </submittedName>
</protein>
<evidence type="ECO:0000259" key="2">
    <source>
        <dbReference type="PROSITE" id="PS50842"/>
    </source>
</evidence>
<dbReference type="PANTHER" id="PTHR47480">
    <property type="entry name" value="EG45-LIKE DOMAIN CONTAINING PROTEIN"/>
    <property type="match status" value="1"/>
</dbReference>
<evidence type="ECO:0000313" key="4">
    <source>
        <dbReference type="Proteomes" id="UP001161247"/>
    </source>
</evidence>
<name>A0AAV1CIM9_OLDCO</name>
<dbReference type="PROSITE" id="PS50842">
    <property type="entry name" value="EXPANSIN_EG45"/>
    <property type="match status" value="1"/>
</dbReference>
<feature type="signal peptide" evidence="1">
    <location>
        <begin position="1"/>
        <end position="31"/>
    </location>
</feature>
<accession>A0AAV1CIM9</accession>
<dbReference type="InterPro" id="IPR007112">
    <property type="entry name" value="Expansin/allergen_DPBB_dom"/>
</dbReference>
<dbReference type="Gene3D" id="2.40.40.10">
    <property type="entry name" value="RlpA-like domain"/>
    <property type="match status" value="1"/>
</dbReference>
<dbReference type="AlphaFoldDB" id="A0AAV1CIM9"/>
<keyword evidence="1" id="KW-0732">Signal</keyword>
<dbReference type="Proteomes" id="UP001161247">
    <property type="component" value="Chromosome 2"/>
</dbReference>
<dbReference type="EMBL" id="OX459119">
    <property type="protein sequence ID" value="CAI9094479.1"/>
    <property type="molecule type" value="Genomic_DNA"/>
</dbReference>